<dbReference type="AlphaFoldDB" id="M6CNU1"/>
<accession>M6CNU1</accession>
<gene>
    <name evidence="1" type="ORF">LEP1GSC194_1683</name>
</gene>
<reference evidence="1 2" key="1">
    <citation type="submission" date="2013-01" db="EMBL/GenBank/DDBJ databases">
        <authorList>
            <person name="Harkins D.M."/>
            <person name="Durkin A.S."/>
            <person name="Brinkac L.M."/>
            <person name="Haft D.H."/>
            <person name="Selengut J.D."/>
            <person name="Sanka R."/>
            <person name="DePew J."/>
            <person name="Purushe J."/>
            <person name="Galloway R.L."/>
            <person name="Vinetz J.M."/>
            <person name="Sutton G.G."/>
            <person name="Nierman W.C."/>
            <person name="Fouts D.E."/>
        </authorList>
    </citation>
    <scope>NUCLEOTIDE SEQUENCE [LARGE SCALE GENOMIC DNA]</scope>
    <source>
        <strain evidence="1 2">79601</strain>
    </source>
</reference>
<evidence type="ECO:0000313" key="1">
    <source>
        <dbReference type="EMBL" id="EMJ93622.1"/>
    </source>
</evidence>
<sequence>MWELLLRRFSAKKRFKTAKIMLGDGFCGNSYVFLFGL</sequence>
<evidence type="ECO:0000313" key="2">
    <source>
        <dbReference type="Proteomes" id="UP000011988"/>
    </source>
</evidence>
<comment type="caution">
    <text evidence="1">The sequence shown here is derived from an EMBL/GenBank/DDBJ whole genome shotgun (WGS) entry which is preliminary data.</text>
</comment>
<dbReference type="PATRIC" id="fig|1218565.3.peg.2925"/>
<protein>
    <submittedName>
        <fullName evidence="1">Uncharacterized protein</fullName>
    </submittedName>
</protein>
<organism evidence="1 2">
    <name type="scientific">Leptospira alstonii serovar Sichuan str. 79601</name>
    <dbReference type="NCBI Taxonomy" id="1218565"/>
    <lineage>
        <taxon>Bacteria</taxon>
        <taxon>Pseudomonadati</taxon>
        <taxon>Spirochaetota</taxon>
        <taxon>Spirochaetia</taxon>
        <taxon>Leptospirales</taxon>
        <taxon>Leptospiraceae</taxon>
        <taxon>Leptospira</taxon>
    </lineage>
</organism>
<proteinExistence type="predicted"/>
<dbReference type="EMBL" id="ANIK01000064">
    <property type="protein sequence ID" value="EMJ93622.1"/>
    <property type="molecule type" value="Genomic_DNA"/>
</dbReference>
<dbReference type="Proteomes" id="UP000011988">
    <property type="component" value="Unassembled WGS sequence"/>
</dbReference>
<name>M6CNU1_9LEPT</name>